<dbReference type="AlphaFoldDB" id="D9PL21"/>
<comment type="caution">
    <text evidence="1">The sequence shown here is derived from an EMBL/GenBank/DDBJ whole genome shotgun (WGS) entry which is preliminary data.</text>
</comment>
<proteinExistence type="predicted"/>
<protein>
    <submittedName>
        <fullName evidence="1">Uncharacterized protein</fullName>
    </submittedName>
</protein>
<sequence length="70" mass="8257">MMGCEMPLEELQRFDAEALAHAKSDLDKRKDALRHADQAWRERSAGKRTLKRWRARPKKLAWPWQPSRSG</sequence>
<name>D9PL21_9ZZZZ</name>
<reference evidence="1" key="2">
    <citation type="journal article" date="2011" name="Microb. Ecol.">
        <title>Taxonomic and Functional Metagenomic Profiling of the Microbial Community in the Anoxic Sediment of a Sub-saline Shallow Lake (Laguna de Carrizo, Central Spain).</title>
        <authorList>
            <person name="Ferrer M."/>
            <person name="Guazzaroni M.E."/>
            <person name="Richter M."/>
            <person name="Garcia-Salamanca A."/>
            <person name="Yarza P."/>
            <person name="Suarez-Suarez A."/>
            <person name="Solano J."/>
            <person name="Alcaide M."/>
            <person name="van Dillewijn P."/>
            <person name="Molina-Henares M.A."/>
            <person name="Lopez-Cortes N."/>
            <person name="Al-Ramahi Y."/>
            <person name="Guerrero C."/>
            <person name="Acosta A."/>
            <person name="de Eugenio L.I."/>
            <person name="Martinez V."/>
            <person name="Marques S."/>
            <person name="Rojo F."/>
            <person name="Santero E."/>
            <person name="Genilloud O."/>
            <person name="Perez-Perez J."/>
            <person name="Rossello-Mora R."/>
            <person name="Ramos J.L."/>
        </authorList>
    </citation>
    <scope>NUCLEOTIDE SEQUENCE</scope>
</reference>
<organism evidence="1">
    <name type="scientific">sediment metagenome</name>
    <dbReference type="NCBI Taxonomy" id="749907"/>
    <lineage>
        <taxon>unclassified sequences</taxon>
        <taxon>metagenomes</taxon>
        <taxon>ecological metagenomes</taxon>
    </lineage>
</organism>
<dbReference type="EMBL" id="ADZX01000676">
    <property type="protein sequence ID" value="EFK95739.1"/>
    <property type="molecule type" value="Genomic_DNA"/>
</dbReference>
<accession>D9PL21</accession>
<reference evidence="1" key="1">
    <citation type="submission" date="2010-07" db="EMBL/GenBank/DDBJ databases">
        <authorList>
            <consortium name="CONSOLIDER consortium CSD2007-00005"/>
            <person name="Guazzaroni M.-E."/>
            <person name="Richter M."/>
            <person name="Garcia-Salamanca A."/>
            <person name="Yarza P."/>
            <person name="Ferrer M."/>
        </authorList>
    </citation>
    <scope>NUCLEOTIDE SEQUENCE</scope>
</reference>
<gene>
    <name evidence="1" type="ORF">LDC_2244</name>
</gene>
<evidence type="ECO:0000313" key="1">
    <source>
        <dbReference type="EMBL" id="EFK95739.1"/>
    </source>
</evidence>